<sequence length="188" mass="20172">MGRQQRQPCITQQSYVCRSTTYTDPLPEDLQLELNPDTAAKQVTYDEATKTVRIPLAAVNEGQRRTKMVMFTCNKCGGRSARLVNPVAWEKGAVFAQCQHCEVWHTLAAHPSIIEEIRYNDPEWQQQQQQQVVSSTAAAVAAGGSSLQEDSQHSAGTVLGLAAGSDSSQEEVSSAAAAAAAAAPGVQQ</sequence>
<evidence type="ECO:0000256" key="1">
    <source>
        <dbReference type="ARBA" id="ARBA00022723"/>
    </source>
</evidence>
<feature type="region of interest" description="Disordered" evidence="5">
    <location>
        <begin position="143"/>
        <end position="163"/>
    </location>
</feature>
<evidence type="ECO:0000313" key="7">
    <source>
        <dbReference type="EMBL" id="WIA20155.1"/>
    </source>
</evidence>
<dbReference type="Proteomes" id="UP001244341">
    <property type="component" value="Chromosome 11b"/>
</dbReference>
<dbReference type="PANTHER" id="PTHR20922:SF13">
    <property type="entry name" value="DNL-TYPE ZINC FINGER PROTEIN"/>
    <property type="match status" value="1"/>
</dbReference>
<dbReference type="Pfam" id="PF05180">
    <property type="entry name" value="zf-DNL"/>
    <property type="match status" value="1"/>
</dbReference>
<gene>
    <name evidence="7" type="ORF">OEZ85_006005</name>
</gene>
<reference evidence="7 8" key="1">
    <citation type="submission" date="2023-05" db="EMBL/GenBank/DDBJ databases">
        <title>A 100% complete, gapless, phased diploid assembly of the Scenedesmus obliquus UTEX 3031 genome.</title>
        <authorList>
            <person name="Biondi T.C."/>
            <person name="Hanschen E.R."/>
            <person name="Kwon T."/>
            <person name="Eng W."/>
            <person name="Kruse C.P.S."/>
            <person name="Koehler S.I."/>
            <person name="Kunde Y."/>
            <person name="Gleasner C.D."/>
            <person name="You Mak K.T."/>
            <person name="Polle J."/>
            <person name="Hovde B.T."/>
            <person name="Starkenburg S.R."/>
        </authorList>
    </citation>
    <scope>NUCLEOTIDE SEQUENCE [LARGE SCALE GENOMIC DNA]</scope>
    <source>
        <strain evidence="7 8">DOE0152z</strain>
    </source>
</reference>
<dbReference type="InterPro" id="IPR024158">
    <property type="entry name" value="Mt_import_TIM15"/>
</dbReference>
<name>A0ABY8UFL6_TETOB</name>
<organism evidence="7 8">
    <name type="scientific">Tetradesmus obliquus</name>
    <name type="common">Green alga</name>
    <name type="synonym">Acutodesmus obliquus</name>
    <dbReference type="NCBI Taxonomy" id="3088"/>
    <lineage>
        <taxon>Eukaryota</taxon>
        <taxon>Viridiplantae</taxon>
        <taxon>Chlorophyta</taxon>
        <taxon>core chlorophytes</taxon>
        <taxon>Chlorophyceae</taxon>
        <taxon>CS clade</taxon>
        <taxon>Sphaeropleales</taxon>
        <taxon>Scenedesmaceae</taxon>
        <taxon>Tetradesmus</taxon>
    </lineage>
</organism>
<proteinExistence type="predicted"/>
<keyword evidence="8" id="KW-1185">Reference proteome</keyword>
<evidence type="ECO:0000256" key="3">
    <source>
        <dbReference type="ARBA" id="ARBA00022833"/>
    </source>
</evidence>
<keyword evidence="2 4" id="KW-0863">Zinc-finger</keyword>
<protein>
    <recommendedName>
        <fullName evidence="6">DNL-type domain-containing protein</fullName>
    </recommendedName>
</protein>
<keyword evidence="1" id="KW-0479">Metal-binding</keyword>
<evidence type="ECO:0000256" key="5">
    <source>
        <dbReference type="SAM" id="MobiDB-lite"/>
    </source>
</evidence>
<accession>A0ABY8UFL6</accession>
<keyword evidence="3" id="KW-0862">Zinc</keyword>
<dbReference type="PROSITE" id="PS51501">
    <property type="entry name" value="ZF_DNL"/>
    <property type="match status" value="1"/>
</dbReference>
<dbReference type="PANTHER" id="PTHR20922">
    <property type="entry name" value="DNL-TYPE ZINC FINGER PROTEIN"/>
    <property type="match status" value="1"/>
</dbReference>
<dbReference type="InterPro" id="IPR007853">
    <property type="entry name" value="Znf_DNL-typ"/>
</dbReference>
<evidence type="ECO:0000256" key="4">
    <source>
        <dbReference type="PROSITE-ProRule" id="PRU00834"/>
    </source>
</evidence>
<evidence type="ECO:0000256" key="2">
    <source>
        <dbReference type="ARBA" id="ARBA00022771"/>
    </source>
</evidence>
<evidence type="ECO:0000313" key="8">
    <source>
        <dbReference type="Proteomes" id="UP001244341"/>
    </source>
</evidence>
<evidence type="ECO:0000259" key="6">
    <source>
        <dbReference type="PROSITE" id="PS51501"/>
    </source>
</evidence>
<dbReference type="EMBL" id="CP126218">
    <property type="protein sequence ID" value="WIA20155.1"/>
    <property type="molecule type" value="Genomic_DNA"/>
</dbReference>
<feature type="domain" description="DNL-type" evidence="6">
    <location>
        <begin position="62"/>
        <end position="172"/>
    </location>
</feature>